<evidence type="ECO:0000313" key="5">
    <source>
        <dbReference type="EMBL" id="TSH99183.1"/>
    </source>
</evidence>
<sequence>MQSRLFRSAMSLRHPPAPPVPAAEAAHAGSAVQVYAELRAAIVDHRLPPGTKLREQEIAASFGVSRTVVREVLIGLIRDRLVVQEPKRTAQVARPAWSEARHVFAARQLIEGELVSQLASAATARDVAALREAMALEQAAVARADRAESIRLSGEFHLQLARAAGNPVLYELLRDLVSRTSLLFAMYQQKDAPMCVAHHHGALLDAIASGDVARAAGEMRAHLLELETRLAPLGSAVSPTLARLLGRDVQKRRKSA</sequence>
<dbReference type="SMART" id="SM00895">
    <property type="entry name" value="FCD"/>
    <property type="match status" value="1"/>
</dbReference>
<dbReference type="OrthoDB" id="5243844at2"/>
<dbReference type="Gene3D" id="1.20.120.530">
    <property type="entry name" value="GntR ligand-binding domain-like"/>
    <property type="match status" value="1"/>
</dbReference>
<evidence type="ECO:0000256" key="1">
    <source>
        <dbReference type="ARBA" id="ARBA00023015"/>
    </source>
</evidence>
<dbReference type="GO" id="GO:0003677">
    <property type="term" value="F:DNA binding"/>
    <property type="evidence" value="ECO:0007669"/>
    <property type="project" value="UniProtKB-KW"/>
</dbReference>
<dbReference type="PANTHER" id="PTHR43537">
    <property type="entry name" value="TRANSCRIPTIONAL REGULATOR, GNTR FAMILY"/>
    <property type="match status" value="1"/>
</dbReference>
<dbReference type="CDD" id="cd07377">
    <property type="entry name" value="WHTH_GntR"/>
    <property type="match status" value="1"/>
</dbReference>
<dbReference type="Proteomes" id="UP000318405">
    <property type="component" value="Unassembled WGS sequence"/>
</dbReference>
<dbReference type="SUPFAM" id="SSF48008">
    <property type="entry name" value="GntR ligand-binding domain-like"/>
    <property type="match status" value="1"/>
</dbReference>
<keyword evidence="6" id="KW-1185">Reference proteome</keyword>
<dbReference type="Pfam" id="PF00392">
    <property type="entry name" value="GntR"/>
    <property type="match status" value="1"/>
</dbReference>
<keyword evidence="1" id="KW-0805">Transcription regulation</keyword>
<dbReference type="InterPro" id="IPR036390">
    <property type="entry name" value="WH_DNA-bd_sf"/>
</dbReference>
<dbReference type="AlphaFoldDB" id="A0A556B201"/>
<dbReference type="InterPro" id="IPR036388">
    <property type="entry name" value="WH-like_DNA-bd_sf"/>
</dbReference>
<gene>
    <name evidence="5" type="ORF">FOZ76_00155</name>
</gene>
<dbReference type="InterPro" id="IPR011711">
    <property type="entry name" value="GntR_C"/>
</dbReference>
<dbReference type="Gene3D" id="1.10.10.10">
    <property type="entry name" value="Winged helix-like DNA-binding domain superfamily/Winged helix DNA-binding domain"/>
    <property type="match status" value="1"/>
</dbReference>
<name>A0A556B201_9BURK</name>
<comment type="caution">
    <text evidence="5">The sequence shown here is derived from an EMBL/GenBank/DDBJ whole genome shotgun (WGS) entry which is preliminary data.</text>
</comment>
<keyword evidence="3" id="KW-0804">Transcription</keyword>
<evidence type="ECO:0000313" key="6">
    <source>
        <dbReference type="Proteomes" id="UP000318405"/>
    </source>
</evidence>
<proteinExistence type="predicted"/>
<reference evidence="5 6" key="1">
    <citation type="submission" date="2019-07" db="EMBL/GenBank/DDBJ databases">
        <title>Qingshengfaniella alkalisoli gen. nov., sp. nov., isolated from saline soil.</title>
        <authorList>
            <person name="Xu L."/>
            <person name="Huang X.-X."/>
            <person name="Sun J.-Q."/>
        </authorList>
    </citation>
    <scope>NUCLEOTIDE SEQUENCE [LARGE SCALE GENOMIC DNA]</scope>
    <source>
        <strain evidence="5 6">DSM 27279</strain>
    </source>
</reference>
<organism evidence="5 6">
    <name type="scientific">Verticiella sediminum</name>
    <dbReference type="NCBI Taxonomy" id="1247510"/>
    <lineage>
        <taxon>Bacteria</taxon>
        <taxon>Pseudomonadati</taxon>
        <taxon>Pseudomonadota</taxon>
        <taxon>Betaproteobacteria</taxon>
        <taxon>Burkholderiales</taxon>
        <taxon>Alcaligenaceae</taxon>
        <taxon>Verticiella</taxon>
    </lineage>
</organism>
<evidence type="ECO:0000259" key="4">
    <source>
        <dbReference type="PROSITE" id="PS50949"/>
    </source>
</evidence>
<evidence type="ECO:0000256" key="2">
    <source>
        <dbReference type="ARBA" id="ARBA00023125"/>
    </source>
</evidence>
<dbReference type="SUPFAM" id="SSF46785">
    <property type="entry name" value="Winged helix' DNA-binding domain"/>
    <property type="match status" value="1"/>
</dbReference>
<feature type="domain" description="HTH gntR-type" evidence="4">
    <location>
        <begin position="28"/>
        <end position="95"/>
    </location>
</feature>
<dbReference type="InterPro" id="IPR008920">
    <property type="entry name" value="TF_FadR/GntR_C"/>
</dbReference>
<accession>A0A556B201</accession>
<keyword evidence="2" id="KW-0238">DNA-binding</keyword>
<dbReference type="EMBL" id="VLTJ01000001">
    <property type="protein sequence ID" value="TSH99183.1"/>
    <property type="molecule type" value="Genomic_DNA"/>
</dbReference>
<dbReference type="GO" id="GO:0003700">
    <property type="term" value="F:DNA-binding transcription factor activity"/>
    <property type="evidence" value="ECO:0007669"/>
    <property type="project" value="InterPro"/>
</dbReference>
<dbReference type="InterPro" id="IPR000524">
    <property type="entry name" value="Tscrpt_reg_HTH_GntR"/>
</dbReference>
<dbReference type="Pfam" id="PF07729">
    <property type="entry name" value="FCD"/>
    <property type="match status" value="1"/>
</dbReference>
<dbReference type="PANTHER" id="PTHR43537:SF53">
    <property type="entry name" value="HTH-TYPE TRANSCRIPTIONAL REPRESSOR NANR"/>
    <property type="match status" value="1"/>
</dbReference>
<dbReference type="SMART" id="SM00345">
    <property type="entry name" value="HTH_GNTR"/>
    <property type="match status" value="1"/>
</dbReference>
<protein>
    <submittedName>
        <fullName evidence="5">GntR family transcriptional regulator</fullName>
    </submittedName>
</protein>
<dbReference type="PROSITE" id="PS50949">
    <property type="entry name" value="HTH_GNTR"/>
    <property type="match status" value="1"/>
</dbReference>
<evidence type="ECO:0000256" key="3">
    <source>
        <dbReference type="ARBA" id="ARBA00023163"/>
    </source>
</evidence>